<gene>
    <name evidence="2" type="ORF">NDU88_005341</name>
</gene>
<keyword evidence="3" id="KW-1185">Reference proteome</keyword>
<reference evidence="2" key="1">
    <citation type="journal article" date="2022" name="bioRxiv">
        <title>Sequencing and chromosome-scale assembly of the giantPleurodeles waltlgenome.</title>
        <authorList>
            <person name="Brown T."/>
            <person name="Elewa A."/>
            <person name="Iarovenko S."/>
            <person name="Subramanian E."/>
            <person name="Araus A.J."/>
            <person name="Petzold A."/>
            <person name="Susuki M."/>
            <person name="Suzuki K.-i.T."/>
            <person name="Hayashi T."/>
            <person name="Toyoda A."/>
            <person name="Oliveira C."/>
            <person name="Osipova E."/>
            <person name="Leigh N.D."/>
            <person name="Simon A."/>
            <person name="Yun M.H."/>
        </authorList>
    </citation>
    <scope>NUCLEOTIDE SEQUENCE</scope>
    <source>
        <strain evidence="2">20211129_DDA</strain>
        <tissue evidence="2">Liver</tissue>
    </source>
</reference>
<organism evidence="2 3">
    <name type="scientific">Pleurodeles waltl</name>
    <name type="common">Iberian ribbed newt</name>
    <dbReference type="NCBI Taxonomy" id="8319"/>
    <lineage>
        <taxon>Eukaryota</taxon>
        <taxon>Metazoa</taxon>
        <taxon>Chordata</taxon>
        <taxon>Craniata</taxon>
        <taxon>Vertebrata</taxon>
        <taxon>Euteleostomi</taxon>
        <taxon>Amphibia</taxon>
        <taxon>Batrachia</taxon>
        <taxon>Caudata</taxon>
        <taxon>Salamandroidea</taxon>
        <taxon>Salamandridae</taxon>
        <taxon>Pleurodelinae</taxon>
        <taxon>Pleurodeles</taxon>
    </lineage>
</organism>
<feature type="compositionally biased region" description="Polar residues" evidence="1">
    <location>
        <begin position="66"/>
        <end position="79"/>
    </location>
</feature>
<comment type="caution">
    <text evidence="2">The sequence shown here is derived from an EMBL/GenBank/DDBJ whole genome shotgun (WGS) entry which is preliminary data.</text>
</comment>
<dbReference type="Gene3D" id="3.30.250.20">
    <property type="entry name" value="L1 transposable element, C-terminal domain"/>
    <property type="match status" value="1"/>
</dbReference>
<dbReference type="AlphaFoldDB" id="A0AAV7MAP7"/>
<name>A0AAV7MAP7_PLEWA</name>
<accession>A0AAV7MAP7</accession>
<evidence type="ECO:0000256" key="1">
    <source>
        <dbReference type="SAM" id="MobiDB-lite"/>
    </source>
</evidence>
<evidence type="ECO:0000313" key="3">
    <source>
        <dbReference type="Proteomes" id="UP001066276"/>
    </source>
</evidence>
<proteinExistence type="predicted"/>
<evidence type="ECO:0000313" key="2">
    <source>
        <dbReference type="EMBL" id="KAJ1100254.1"/>
    </source>
</evidence>
<feature type="compositionally biased region" description="Basic and acidic residues" evidence="1">
    <location>
        <begin position="89"/>
        <end position="109"/>
    </location>
</feature>
<feature type="region of interest" description="Disordered" evidence="1">
    <location>
        <begin position="55"/>
        <end position="139"/>
    </location>
</feature>
<sequence>MNRKGLLTLCPRMRQLEVKYSLFEPARLWTTKNGVSKNFHDSEDLQMYLDSLQSLSMDTTDPDRPLSTSCDNRDTSLPSPDQECTGRSAPDHRPRGRDLDRLAKSHDTRGQLLQAMALHTQLSDRDKSCSPLKPTPDPT</sequence>
<dbReference type="EMBL" id="JANPWB010000014">
    <property type="protein sequence ID" value="KAJ1100254.1"/>
    <property type="molecule type" value="Genomic_DNA"/>
</dbReference>
<dbReference type="Proteomes" id="UP001066276">
    <property type="component" value="Chromosome 10"/>
</dbReference>
<protein>
    <submittedName>
        <fullName evidence="2">Uncharacterized protein</fullName>
    </submittedName>
</protein>
<dbReference type="InterPro" id="IPR042566">
    <property type="entry name" value="L1_C"/>
</dbReference>